<accession>A0A8S4NQW7</accession>
<dbReference type="EMBL" id="CAIIXF020000005">
    <property type="protein sequence ID" value="CAH1782745.1"/>
    <property type="molecule type" value="Genomic_DNA"/>
</dbReference>
<dbReference type="SUPFAM" id="SSF52266">
    <property type="entry name" value="SGNH hydrolase"/>
    <property type="match status" value="1"/>
</dbReference>
<proteinExistence type="predicted"/>
<name>A0A8S4NQW7_OWEFU</name>
<dbReference type="AlphaFoldDB" id="A0A8S4NQW7"/>
<evidence type="ECO:0000313" key="2">
    <source>
        <dbReference type="Proteomes" id="UP000749559"/>
    </source>
</evidence>
<comment type="caution">
    <text evidence="1">The sequence shown here is derived from an EMBL/GenBank/DDBJ whole genome shotgun (WGS) entry which is preliminary data.</text>
</comment>
<protein>
    <submittedName>
        <fullName evidence="1">Uncharacterized protein</fullName>
    </submittedName>
</protein>
<evidence type="ECO:0000313" key="1">
    <source>
        <dbReference type="EMBL" id="CAH1782745.1"/>
    </source>
</evidence>
<organism evidence="1 2">
    <name type="scientific">Owenia fusiformis</name>
    <name type="common">Polychaete worm</name>
    <dbReference type="NCBI Taxonomy" id="6347"/>
    <lineage>
        <taxon>Eukaryota</taxon>
        <taxon>Metazoa</taxon>
        <taxon>Spiralia</taxon>
        <taxon>Lophotrochozoa</taxon>
        <taxon>Annelida</taxon>
        <taxon>Polychaeta</taxon>
        <taxon>Sedentaria</taxon>
        <taxon>Canalipalpata</taxon>
        <taxon>Sabellida</taxon>
        <taxon>Oweniida</taxon>
        <taxon>Oweniidae</taxon>
        <taxon>Owenia</taxon>
    </lineage>
</organism>
<sequence length="214" mass="24928">MLKLKMHVKIRIIGHSIVEKMKNSDYSINLKLEHDSYVATLTSIPGGTIFEKKSIRTHCHNCPEGSEAYLVIIQMGENELSNLGPKIVARNILTFSQENLNIYSHVRRLVIGSLIKRCHSRSKYKIKTQQQEDMYNIDIAACNHRLQKAIRKINNPRLRFKKHKDFDNYKSQYLCNIDSWIDPVHLNKLGKQHLLRSWKGMLLNYITDRTSGII</sequence>
<gene>
    <name evidence="1" type="ORF">OFUS_LOCUS9159</name>
</gene>
<dbReference type="Proteomes" id="UP000749559">
    <property type="component" value="Unassembled WGS sequence"/>
</dbReference>
<reference evidence="1" key="1">
    <citation type="submission" date="2022-03" db="EMBL/GenBank/DDBJ databases">
        <authorList>
            <person name="Martin C."/>
        </authorList>
    </citation>
    <scope>NUCLEOTIDE SEQUENCE</scope>
</reference>
<keyword evidence="2" id="KW-1185">Reference proteome</keyword>